<dbReference type="Proteomes" id="UP000228758">
    <property type="component" value="Unassembled WGS sequence"/>
</dbReference>
<gene>
    <name evidence="2" type="ORF">CLV46_3053</name>
</gene>
<comment type="caution">
    <text evidence="2">The sequence shown here is derived from an EMBL/GenBank/DDBJ whole genome shotgun (WGS) entry which is preliminary data.</text>
</comment>
<keyword evidence="1" id="KW-0472">Membrane</keyword>
<dbReference type="EMBL" id="PGFF01000001">
    <property type="protein sequence ID" value="PJJ73461.1"/>
    <property type="molecule type" value="Genomic_DNA"/>
</dbReference>
<protein>
    <submittedName>
        <fullName evidence="2">Putative membrane protein</fullName>
    </submittedName>
</protein>
<feature type="transmembrane region" description="Helical" evidence="1">
    <location>
        <begin position="50"/>
        <end position="76"/>
    </location>
</feature>
<keyword evidence="3" id="KW-1185">Reference proteome</keyword>
<evidence type="ECO:0000313" key="3">
    <source>
        <dbReference type="Proteomes" id="UP000228758"/>
    </source>
</evidence>
<proteinExistence type="predicted"/>
<feature type="transmembrane region" description="Helical" evidence="1">
    <location>
        <begin position="136"/>
        <end position="154"/>
    </location>
</feature>
<sequence>MITEILAVAASVVSGLGAGVFLAFSSGVMPGLARTSDAVYVESMRGINRAVINGVFLGAIFGAVPLLVAAAVAAFAEGATAAGWLLTASGLVYLAGVLVVTGIRNVPLNERLERHRGTPRQAREDFERPWVRWNGLRTVAGVVATVLAVSALIAL</sequence>
<evidence type="ECO:0000256" key="1">
    <source>
        <dbReference type="SAM" id="Phobius"/>
    </source>
</evidence>
<reference evidence="2 3" key="1">
    <citation type="submission" date="2017-11" db="EMBL/GenBank/DDBJ databases">
        <title>Genomic Encyclopedia of Archaeal and Bacterial Type Strains, Phase II (KMG-II): From Individual Species to Whole Genera.</title>
        <authorList>
            <person name="Goeker M."/>
        </authorList>
    </citation>
    <scope>NUCLEOTIDE SEQUENCE [LARGE SCALE GENOMIC DNA]</scope>
    <source>
        <strain evidence="2 3">DSM 27393</strain>
    </source>
</reference>
<organism evidence="2 3">
    <name type="scientific">Diaminobutyricimonas aerilata</name>
    <dbReference type="NCBI Taxonomy" id="1162967"/>
    <lineage>
        <taxon>Bacteria</taxon>
        <taxon>Bacillati</taxon>
        <taxon>Actinomycetota</taxon>
        <taxon>Actinomycetes</taxon>
        <taxon>Micrococcales</taxon>
        <taxon>Microbacteriaceae</taxon>
        <taxon>Diaminobutyricimonas</taxon>
    </lineage>
</organism>
<keyword evidence="1" id="KW-0812">Transmembrane</keyword>
<dbReference type="Pfam" id="PF08592">
    <property type="entry name" value="Anthrone_oxy"/>
    <property type="match status" value="1"/>
</dbReference>
<name>A0A2M9CNH9_9MICO</name>
<dbReference type="AlphaFoldDB" id="A0A2M9CNH9"/>
<feature type="transmembrane region" description="Helical" evidence="1">
    <location>
        <begin position="6"/>
        <end position="29"/>
    </location>
</feature>
<keyword evidence="1" id="KW-1133">Transmembrane helix</keyword>
<dbReference type="RefSeq" id="WP_211282209.1">
    <property type="nucleotide sequence ID" value="NZ_PGFF01000001.1"/>
</dbReference>
<evidence type="ECO:0000313" key="2">
    <source>
        <dbReference type="EMBL" id="PJJ73461.1"/>
    </source>
</evidence>
<accession>A0A2M9CNH9</accession>
<feature type="transmembrane region" description="Helical" evidence="1">
    <location>
        <begin position="82"/>
        <end position="106"/>
    </location>
</feature>
<dbReference type="InterPro" id="IPR013901">
    <property type="entry name" value="Anthrone_oxy"/>
</dbReference>